<protein>
    <submittedName>
        <fullName evidence="1">Uncharacterized protein</fullName>
    </submittedName>
</protein>
<comment type="caution">
    <text evidence="1">The sequence shown here is derived from an EMBL/GenBank/DDBJ whole genome shotgun (WGS) entry which is preliminary data.</text>
</comment>
<dbReference type="EMBL" id="BARS01003152">
    <property type="protein sequence ID" value="GAF78382.1"/>
    <property type="molecule type" value="Genomic_DNA"/>
</dbReference>
<evidence type="ECO:0000313" key="1">
    <source>
        <dbReference type="EMBL" id="GAF78382.1"/>
    </source>
</evidence>
<sequence>MTKKDKLKKKFLKVPTLEQARDNTMLNIESGIYEISKQNKRILKSVRKIDLDIKKTNKK</sequence>
<name>X0SR58_9ZZZZ</name>
<reference evidence="1" key="1">
    <citation type="journal article" date="2014" name="Front. Microbiol.">
        <title>High frequency of phylogenetically diverse reductive dehalogenase-homologous genes in deep subseafloor sedimentary metagenomes.</title>
        <authorList>
            <person name="Kawai M."/>
            <person name="Futagami T."/>
            <person name="Toyoda A."/>
            <person name="Takaki Y."/>
            <person name="Nishi S."/>
            <person name="Hori S."/>
            <person name="Arai W."/>
            <person name="Tsubouchi T."/>
            <person name="Morono Y."/>
            <person name="Uchiyama I."/>
            <person name="Ito T."/>
            <person name="Fujiyama A."/>
            <person name="Inagaki F."/>
            <person name="Takami H."/>
        </authorList>
    </citation>
    <scope>NUCLEOTIDE SEQUENCE</scope>
    <source>
        <strain evidence="1">Expedition CK06-06</strain>
    </source>
</reference>
<dbReference type="AlphaFoldDB" id="X0SR58"/>
<organism evidence="1">
    <name type="scientific">marine sediment metagenome</name>
    <dbReference type="NCBI Taxonomy" id="412755"/>
    <lineage>
        <taxon>unclassified sequences</taxon>
        <taxon>metagenomes</taxon>
        <taxon>ecological metagenomes</taxon>
    </lineage>
</organism>
<gene>
    <name evidence="1" type="ORF">S01H1_06076</name>
</gene>
<accession>X0SR58</accession>
<proteinExistence type="predicted"/>